<feature type="transmembrane region" description="Helical" evidence="8">
    <location>
        <begin position="732"/>
        <end position="755"/>
    </location>
</feature>
<feature type="transmembrane region" description="Helical" evidence="8">
    <location>
        <begin position="914"/>
        <end position="934"/>
    </location>
</feature>
<dbReference type="EMBL" id="SJOL01005368">
    <property type="protein sequence ID" value="TGZ70433.1"/>
    <property type="molecule type" value="Genomic_DNA"/>
</dbReference>
<feature type="transmembrane region" description="Helical" evidence="8">
    <location>
        <begin position="852"/>
        <end position="877"/>
    </location>
</feature>
<organism evidence="9 10">
    <name type="scientific">Opisthorchis felineus</name>
    <dbReference type="NCBI Taxonomy" id="147828"/>
    <lineage>
        <taxon>Eukaryota</taxon>
        <taxon>Metazoa</taxon>
        <taxon>Spiralia</taxon>
        <taxon>Lophotrochozoa</taxon>
        <taxon>Platyhelminthes</taxon>
        <taxon>Trematoda</taxon>
        <taxon>Digenea</taxon>
        <taxon>Opisthorchiida</taxon>
        <taxon>Opisthorchiata</taxon>
        <taxon>Opisthorchiidae</taxon>
        <taxon>Opisthorchis</taxon>
    </lineage>
</organism>
<dbReference type="FunFam" id="1.20.1740.10:FF:000003">
    <property type="entry name" value="Y+L amino acid transporter 1 isoform X1"/>
    <property type="match status" value="2"/>
</dbReference>
<evidence type="ECO:0000256" key="8">
    <source>
        <dbReference type="SAM" id="Phobius"/>
    </source>
</evidence>
<feature type="transmembrane region" description="Helical" evidence="8">
    <location>
        <begin position="427"/>
        <end position="448"/>
    </location>
</feature>
<dbReference type="PANTHER" id="PTHR11785:SF531">
    <property type="entry name" value="LARGE NEUTRAL AMINO ACIDS TRANSPORTER SMALL SUBUNIT 1"/>
    <property type="match status" value="1"/>
</dbReference>
<protein>
    <recommendedName>
        <fullName evidence="11">Cationic amino acid transporter C-terminal domain-containing protein</fullName>
    </recommendedName>
</protein>
<feature type="transmembrane region" description="Helical" evidence="8">
    <location>
        <begin position="359"/>
        <end position="384"/>
    </location>
</feature>
<feature type="transmembrane region" description="Helical" evidence="8">
    <location>
        <begin position="581"/>
        <end position="610"/>
    </location>
</feature>
<feature type="transmembrane region" description="Helical" evidence="8">
    <location>
        <begin position="818"/>
        <end position="846"/>
    </location>
</feature>
<evidence type="ECO:0000256" key="2">
    <source>
        <dbReference type="ARBA" id="ARBA00007040"/>
    </source>
</evidence>
<evidence type="ECO:0000256" key="5">
    <source>
        <dbReference type="ARBA" id="ARBA00022692"/>
    </source>
</evidence>
<evidence type="ECO:0000313" key="9">
    <source>
        <dbReference type="EMBL" id="TGZ70433.1"/>
    </source>
</evidence>
<feature type="transmembrane region" description="Helical" evidence="8">
    <location>
        <begin position="237"/>
        <end position="256"/>
    </location>
</feature>
<comment type="similarity">
    <text evidence="2">Belongs to the amino acid-polyamine-organocation (APC) superfamily. L-type amino acid transporter (LAT) (TC 2.A.3.8) family.</text>
</comment>
<feature type="transmembrane region" description="Helical" evidence="8">
    <location>
        <begin position="507"/>
        <end position="527"/>
    </location>
</feature>
<feature type="transmembrane region" description="Helical" evidence="8">
    <location>
        <begin position="316"/>
        <end position="338"/>
    </location>
</feature>
<feature type="transmembrane region" description="Helical" evidence="8">
    <location>
        <begin position="889"/>
        <end position="908"/>
    </location>
</feature>
<evidence type="ECO:0000256" key="7">
    <source>
        <dbReference type="ARBA" id="ARBA00023136"/>
    </source>
</evidence>
<feature type="transmembrane region" description="Helical" evidence="8">
    <location>
        <begin position="775"/>
        <end position="797"/>
    </location>
</feature>
<keyword evidence="7 8" id="KW-0472">Membrane</keyword>
<dbReference type="STRING" id="147828.A0A4S2M2H0"/>
<evidence type="ECO:0000313" key="10">
    <source>
        <dbReference type="Proteomes" id="UP000308267"/>
    </source>
</evidence>
<dbReference type="GO" id="GO:0005886">
    <property type="term" value="C:plasma membrane"/>
    <property type="evidence" value="ECO:0007669"/>
    <property type="project" value="UniProtKB-SubCell"/>
</dbReference>
<evidence type="ECO:0000256" key="3">
    <source>
        <dbReference type="ARBA" id="ARBA00022448"/>
    </source>
</evidence>
<keyword evidence="3" id="KW-0813">Transport</keyword>
<evidence type="ECO:0000256" key="6">
    <source>
        <dbReference type="ARBA" id="ARBA00022989"/>
    </source>
</evidence>
<feature type="transmembrane region" description="Helical" evidence="8">
    <location>
        <begin position="77"/>
        <end position="99"/>
    </location>
</feature>
<evidence type="ECO:0000256" key="4">
    <source>
        <dbReference type="ARBA" id="ARBA00022475"/>
    </source>
</evidence>
<feature type="transmembrane region" description="Helical" evidence="8">
    <location>
        <begin position="198"/>
        <end position="217"/>
    </location>
</feature>
<gene>
    <name evidence="9" type="ORF">CRM22_003193</name>
</gene>
<dbReference type="PANTHER" id="PTHR11785">
    <property type="entry name" value="AMINO ACID TRANSPORTER"/>
    <property type="match status" value="1"/>
</dbReference>
<evidence type="ECO:0008006" key="11">
    <source>
        <dbReference type="Google" id="ProtNLM"/>
    </source>
</evidence>
<dbReference type="Gene3D" id="1.20.1740.10">
    <property type="entry name" value="Amino acid/polyamine transporter I"/>
    <property type="match status" value="2"/>
</dbReference>
<dbReference type="Proteomes" id="UP000308267">
    <property type="component" value="Unassembled WGS sequence"/>
</dbReference>
<feature type="transmembrane region" description="Helical" evidence="8">
    <location>
        <begin position="45"/>
        <end position="65"/>
    </location>
</feature>
<keyword evidence="10" id="KW-1185">Reference proteome</keyword>
<feature type="transmembrane region" description="Helical" evidence="8">
    <location>
        <begin position="268"/>
        <end position="296"/>
    </location>
</feature>
<sequence>CQMEEKNDTEATVTDRVDPHSCDTAERASKIRFQDEGGAKLGKKIGLLNSISIIVGSVIGSGIFVTPQGILRQTQSFGASMIIWVSCGLFTFLGAYCYAELGTMIPKSGADYSYTFEAFGPFSGFLRLWLEVIVVRPVSAAVLSMVFADYILDPGFITCAKFHTSAVRLLACTCVLIVGFINSLSVRWSTRAQDLSTFTKVFALIIIIVTGFVQIARGRTEALSAPFEDSNLDPGDLTVAFYNGWFAYTGWHYFNAMVEEMKNPRRDLILAHLISCVFITVLYTLANLAYMTVLSIPEILEADTVAVVFAVKMYGHYWWIMPLFVAISTSGCVNGTVMTTSRMFFAASQQNQMPKVLSFLHVTHLTPIPSVVFTCAVTILYIAIGDIGWLILYLGFVEWLVIGTSVLTVIIFRFTRPTVKRPVKVPIVFPFLFMIVSIFLIIFTFVGAPREATFQCQLGCQTSVMPDQEGPLSNVFLRVIPSAQGDDGSAKLEEVHKPEGARMEKSIGLVTSITIIVGSVIGSGIFVSPQFILVMTNSFGASIVVWIACGVFSLIGAYCYAELGTMMPRSGADYSYVYEAFGPFFGFLRLWIEVIVVRPVSAAVLSMVFANYVLKPAFPACTETPQTALRLIACVCVLLVGFINSLSVRWSARTQDVFTFAKVAALLLIIVTGLVQIGRGRIQEFQDPFEGSNWNPGNLAVAFYNGLFAYHGWNYLNCMIEEMKNPRRDLPIAVVFSCLLITAIYTLANVAYATVLTIPEIITSDAVAVSFANRIYGPAAWIMPIFVAFSTFGGVNGTIMTTSRMFFVAGQQSQMPKLLSCLHMSSLTPIPAVVFTCIFTIVYVVIGEVGSLITYMGFVLWLAIGISVLIVIIFRFTRPSMERPVKVPIVFPFIYVGATLLLVIFAFVGAPTEALIGVAILASGAVVYLIGMAWRYMPQSVHEFTHKVTTGSQKLLRLVEGV</sequence>
<feature type="transmembrane region" description="Helical" evidence="8">
    <location>
        <begin position="539"/>
        <end position="561"/>
    </location>
</feature>
<evidence type="ECO:0000256" key="1">
    <source>
        <dbReference type="ARBA" id="ARBA00004651"/>
    </source>
</evidence>
<feature type="transmembrane region" description="Helical" evidence="8">
    <location>
        <begin position="128"/>
        <end position="147"/>
    </location>
</feature>
<keyword evidence="4" id="KW-1003">Cell membrane</keyword>
<name>A0A4S2M2H0_OPIFE</name>
<feature type="transmembrane region" description="Helical" evidence="8">
    <location>
        <begin position="657"/>
        <end position="675"/>
    </location>
</feature>
<dbReference type="Pfam" id="PF13520">
    <property type="entry name" value="AA_permease_2"/>
    <property type="match status" value="2"/>
</dbReference>
<reference evidence="9 10" key="1">
    <citation type="journal article" date="2019" name="BMC Genomics">
        <title>New insights from Opisthorchis felineus genome: update on genomics of the epidemiologically important liver flukes.</title>
        <authorList>
            <person name="Ershov N.I."/>
            <person name="Mordvinov V.A."/>
            <person name="Prokhortchouk E.B."/>
            <person name="Pakharukova M.Y."/>
            <person name="Gunbin K.V."/>
            <person name="Ustyantsev K."/>
            <person name="Genaev M.A."/>
            <person name="Blinov A.G."/>
            <person name="Mazur A."/>
            <person name="Boulygina E."/>
            <person name="Tsygankova S."/>
            <person name="Khrameeva E."/>
            <person name="Chekanov N."/>
            <person name="Fan G."/>
            <person name="Xiao A."/>
            <person name="Zhang H."/>
            <person name="Xu X."/>
            <person name="Yang H."/>
            <person name="Solovyev V."/>
            <person name="Lee S.M."/>
            <person name="Liu X."/>
            <person name="Afonnikov D.A."/>
            <person name="Skryabin K.G."/>
        </authorList>
    </citation>
    <scope>NUCLEOTIDE SEQUENCE [LARGE SCALE GENOMIC DNA]</scope>
    <source>
        <strain evidence="9">AK-0245</strain>
        <tissue evidence="9">Whole organism</tissue>
    </source>
</reference>
<dbReference type="OrthoDB" id="10062876at2759"/>
<keyword evidence="5 8" id="KW-0812">Transmembrane</keyword>
<dbReference type="InterPro" id="IPR002293">
    <property type="entry name" value="AA/rel_permease1"/>
</dbReference>
<feature type="transmembrane region" description="Helical" evidence="8">
    <location>
        <begin position="631"/>
        <end position="651"/>
    </location>
</feature>
<feature type="non-terminal residue" evidence="9">
    <location>
        <position position="1"/>
    </location>
</feature>
<feature type="transmembrane region" description="Helical" evidence="8">
    <location>
        <begin position="390"/>
        <end position="415"/>
    </location>
</feature>
<keyword evidence="6 8" id="KW-1133">Transmembrane helix</keyword>
<comment type="subcellular location">
    <subcellularLocation>
        <location evidence="1">Cell membrane</location>
        <topology evidence="1">Multi-pass membrane protein</topology>
    </subcellularLocation>
</comment>
<comment type="caution">
    <text evidence="9">The sequence shown here is derived from an EMBL/GenBank/DDBJ whole genome shotgun (WGS) entry which is preliminary data.</text>
</comment>
<feature type="transmembrane region" description="Helical" evidence="8">
    <location>
        <begin position="167"/>
        <end position="186"/>
    </location>
</feature>
<proteinExistence type="inferred from homology"/>
<dbReference type="InterPro" id="IPR050598">
    <property type="entry name" value="AminoAcid_Transporter"/>
</dbReference>
<dbReference type="AlphaFoldDB" id="A0A4S2M2H0"/>
<dbReference type="GO" id="GO:0015179">
    <property type="term" value="F:L-amino acid transmembrane transporter activity"/>
    <property type="evidence" value="ECO:0007669"/>
    <property type="project" value="TreeGrafter"/>
</dbReference>
<accession>A0A4S2M2H0</accession>